<dbReference type="EnsemblMetazoa" id="CLYHEMT010185.1">
    <property type="protein sequence ID" value="CLYHEMP010185.1"/>
    <property type="gene ID" value="CLYHEMG010185"/>
</dbReference>
<proteinExistence type="predicted"/>
<feature type="signal peptide" evidence="1">
    <location>
        <begin position="1"/>
        <end position="20"/>
    </location>
</feature>
<keyword evidence="1" id="KW-0732">Signal</keyword>
<dbReference type="AlphaFoldDB" id="A0A7M5V5Y9"/>
<evidence type="ECO:0000313" key="2">
    <source>
        <dbReference type="EnsemblMetazoa" id="CLYHEMP010185.1"/>
    </source>
</evidence>
<sequence>MGQTVLRIASLILFCACALAEEECTLIDDLKRLKIQSRLNRHLVGHWKMDEQEKNNVDDDSGNELHGMATSTTKVSRGKFTRGRYFSSTSDNIIVPKSPLMDFGSNSFSFAGWIKAENYTYPHTAFSARQGFGCYFKPGRPGFTAGWEIGHGHSVGNDKTSICIRDDSQNYVRKYIKHDAGFQGAALLNKWAHFTIAFDRHAQRVNLYINGKKQDDYADISKVKGSINNDKPLNFGTLYGWKTKGTIDDYRMYNIALKSEEVAVIFENHRL</sequence>
<name>A0A7M5V5Y9_9CNID</name>
<accession>A0A7M5V5Y9</accession>
<dbReference type="RefSeq" id="XP_066927960.1">
    <property type="nucleotide sequence ID" value="XM_067071859.1"/>
</dbReference>
<evidence type="ECO:0008006" key="4">
    <source>
        <dbReference type="Google" id="ProtNLM"/>
    </source>
</evidence>
<dbReference type="Pfam" id="PF13385">
    <property type="entry name" value="Laminin_G_3"/>
    <property type="match status" value="1"/>
</dbReference>
<dbReference type="OrthoDB" id="5947047at2759"/>
<reference evidence="2" key="1">
    <citation type="submission" date="2021-01" db="UniProtKB">
        <authorList>
            <consortium name="EnsemblMetazoa"/>
        </authorList>
    </citation>
    <scope>IDENTIFICATION</scope>
</reference>
<evidence type="ECO:0000313" key="3">
    <source>
        <dbReference type="Proteomes" id="UP000594262"/>
    </source>
</evidence>
<evidence type="ECO:0000256" key="1">
    <source>
        <dbReference type="SAM" id="SignalP"/>
    </source>
</evidence>
<dbReference type="InterPro" id="IPR013320">
    <property type="entry name" value="ConA-like_dom_sf"/>
</dbReference>
<dbReference type="GeneID" id="136815413"/>
<dbReference type="Gene3D" id="2.60.120.200">
    <property type="match status" value="1"/>
</dbReference>
<protein>
    <recommendedName>
        <fullName evidence="4">LamG-like jellyroll fold domain-containing protein</fullName>
    </recommendedName>
</protein>
<dbReference type="Proteomes" id="UP000594262">
    <property type="component" value="Unplaced"/>
</dbReference>
<organism evidence="2 3">
    <name type="scientific">Clytia hemisphaerica</name>
    <dbReference type="NCBI Taxonomy" id="252671"/>
    <lineage>
        <taxon>Eukaryota</taxon>
        <taxon>Metazoa</taxon>
        <taxon>Cnidaria</taxon>
        <taxon>Hydrozoa</taxon>
        <taxon>Hydroidolina</taxon>
        <taxon>Leptothecata</taxon>
        <taxon>Obeliida</taxon>
        <taxon>Clytiidae</taxon>
        <taxon>Clytia</taxon>
    </lineage>
</organism>
<keyword evidence="3" id="KW-1185">Reference proteome</keyword>
<dbReference type="SUPFAM" id="SSF49899">
    <property type="entry name" value="Concanavalin A-like lectins/glucanases"/>
    <property type="match status" value="1"/>
</dbReference>
<feature type="chain" id="PRO_5029478323" description="LamG-like jellyroll fold domain-containing protein" evidence="1">
    <location>
        <begin position="21"/>
        <end position="271"/>
    </location>
</feature>